<feature type="compositionally biased region" description="Polar residues" evidence="1">
    <location>
        <begin position="347"/>
        <end position="359"/>
    </location>
</feature>
<evidence type="ECO:0000256" key="1">
    <source>
        <dbReference type="SAM" id="MobiDB-lite"/>
    </source>
</evidence>
<sequence>MASLTNLFPGQVLAVFYEDDTFWHERLVLWRLSDKVWYILTPDGDLYPENLACEGGDGPNRVKVKGIDFKYWSRVGGRSYRFAKPLDSDAELRKFIKQAYKEAEAVPGFEAEWRPSHIVDVKGALQSSETFLSSLLVTHRMHGKGPGLRAGGGVEMEVIASDDGAASVRAICLPGPSKVWVVTEQMDGHMIGEMAMVDPAKDLMIGPHTGLIKVPSGWMKAELVESTEAPDFIEARRPTTSAASLPAPHASEGADEGSADARTLLVDYDNHGIRYKEWRSVAHESKEYGYPDWPHEGLHRMVEMAGDLGDQCCAQVLAAGSSPQESKKSKKMTLEKADLRAELMKPPSSSAPSLQTLASQLRAPTREDEASDDSSSTTEAKDKKGQRQATYKAKGLK</sequence>
<reference evidence="2 3" key="1">
    <citation type="submission" date="2024-02" db="EMBL/GenBank/DDBJ databases">
        <authorList>
            <person name="Chen Y."/>
            <person name="Shah S."/>
            <person name="Dougan E. K."/>
            <person name="Thang M."/>
            <person name="Chan C."/>
        </authorList>
    </citation>
    <scope>NUCLEOTIDE SEQUENCE [LARGE SCALE GENOMIC DNA]</scope>
</reference>
<keyword evidence="3" id="KW-1185">Reference proteome</keyword>
<evidence type="ECO:0000313" key="3">
    <source>
        <dbReference type="Proteomes" id="UP001642464"/>
    </source>
</evidence>
<keyword evidence="2" id="KW-0808">Transferase</keyword>
<dbReference type="GO" id="GO:0016301">
    <property type="term" value="F:kinase activity"/>
    <property type="evidence" value="ECO:0007669"/>
    <property type="project" value="UniProtKB-KW"/>
</dbReference>
<feature type="non-terminal residue" evidence="2">
    <location>
        <position position="397"/>
    </location>
</feature>
<dbReference type="Proteomes" id="UP001642464">
    <property type="component" value="Unassembled WGS sequence"/>
</dbReference>
<gene>
    <name evidence="2" type="ORF">SCF082_LOCUS10695</name>
</gene>
<evidence type="ECO:0000313" key="2">
    <source>
        <dbReference type="EMBL" id="CAK9010469.1"/>
    </source>
</evidence>
<protein>
    <submittedName>
        <fullName evidence="2">Protein kinase domain-containing protein</fullName>
    </submittedName>
</protein>
<name>A0ABP0J7V2_9DINO</name>
<feature type="region of interest" description="Disordered" evidence="1">
    <location>
        <begin position="342"/>
        <end position="397"/>
    </location>
</feature>
<accession>A0ABP0J7V2</accession>
<keyword evidence="2" id="KW-0418">Kinase</keyword>
<dbReference type="EMBL" id="CAXAMM010006286">
    <property type="protein sequence ID" value="CAK9010469.1"/>
    <property type="molecule type" value="Genomic_DNA"/>
</dbReference>
<proteinExistence type="predicted"/>
<comment type="caution">
    <text evidence="2">The sequence shown here is derived from an EMBL/GenBank/DDBJ whole genome shotgun (WGS) entry which is preliminary data.</text>
</comment>
<organism evidence="2 3">
    <name type="scientific">Durusdinium trenchii</name>
    <dbReference type="NCBI Taxonomy" id="1381693"/>
    <lineage>
        <taxon>Eukaryota</taxon>
        <taxon>Sar</taxon>
        <taxon>Alveolata</taxon>
        <taxon>Dinophyceae</taxon>
        <taxon>Suessiales</taxon>
        <taxon>Symbiodiniaceae</taxon>
        <taxon>Durusdinium</taxon>
    </lineage>
</organism>
<feature type="region of interest" description="Disordered" evidence="1">
    <location>
        <begin position="237"/>
        <end position="257"/>
    </location>
</feature>